<evidence type="ECO:0000313" key="2">
    <source>
        <dbReference type="Proteomes" id="UP001165960"/>
    </source>
</evidence>
<reference evidence="1" key="1">
    <citation type="submission" date="2022-04" db="EMBL/GenBank/DDBJ databases">
        <title>Genome of the entomopathogenic fungus Entomophthora muscae.</title>
        <authorList>
            <person name="Elya C."/>
            <person name="Lovett B.R."/>
            <person name="Lee E."/>
            <person name="Macias A.M."/>
            <person name="Hajek A.E."/>
            <person name="De Bivort B.L."/>
            <person name="Kasson M.T."/>
            <person name="De Fine Licht H.H."/>
            <person name="Stajich J.E."/>
        </authorList>
    </citation>
    <scope>NUCLEOTIDE SEQUENCE</scope>
    <source>
        <strain evidence="1">Berkeley</strain>
    </source>
</reference>
<evidence type="ECO:0000313" key="1">
    <source>
        <dbReference type="EMBL" id="KAJ9054731.1"/>
    </source>
</evidence>
<sequence>MLDNYAKEMEELERFQQQITSIASGSQMAHSMSTSKVSAFKKLVNGRKSKKRTEVLNPSTVKLIPEDTNIGYTVPMDFYSKIAWLGSSWKELSEAFKVEFPDGKTPIPLLRYMENTALLAEQQLYKVELDGFLQEATNSYLSQEEQGKILAICCPVALSWAFPGKYHMAPQAISLQNREANFLYGQSMGFLYLLTLEMLFKVTHEKDLSAEEIPDVLKLQLTEFLNSWFANGPQSEFLASLGLLIFGLFGSDFGVVRLDQVKFHDFLNFHKVGSSCPLDASVVGKAVPIMHHLQDVLYSLGFIVPLK</sequence>
<accession>A0ACC2RXG0</accession>
<gene>
    <name evidence="1" type="ORF">DSO57_1011043</name>
</gene>
<dbReference type="Proteomes" id="UP001165960">
    <property type="component" value="Unassembled WGS sequence"/>
</dbReference>
<organism evidence="1 2">
    <name type="scientific">Entomophthora muscae</name>
    <dbReference type="NCBI Taxonomy" id="34485"/>
    <lineage>
        <taxon>Eukaryota</taxon>
        <taxon>Fungi</taxon>
        <taxon>Fungi incertae sedis</taxon>
        <taxon>Zoopagomycota</taxon>
        <taxon>Entomophthoromycotina</taxon>
        <taxon>Entomophthoromycetes</taxon>
        <taxon>Entomophthorales</taxon>
        <taxon>Entomophthoraceae</taxon>
        <taxon>Entomophthora</taxon>
    </lineage>
</organism>
<protein>
    <submittedName>
        <fullName evidence="1">Uncharacterized protein</fullName>
    </submittedName>
</protein>
<name>A0ACC2RXG0_9FUNG</name>
<dbReference type="EMBL" id="QTSX02006427">
    <property type="protein sequence ID" value="KAJ9054731.1"/>
    <property type="molecule type" value="Genomic_DNA"/>
</dbReference>
<keyword evidence="2" id="KW-1185">Reference proteome</keyword>
<proteinExistence type="predicted"/>
<comment type="caution">
    <text evidence="1">The sequence shown here is derived from an EMBL/GenBank/DDBJ whole genome shotgun (WGS) entry which is preliminary data.</text>
</comment>